<evidence type="ECO:0000259" key="4">
    <source>
        <dbReference type="SMART" id="SM00971"/>
    </source>
</evidence>
<dbReference type="InterPro" id="IPR018357">
    <property type="entry name" value="Hexapep_transf_CS"/>
</dbReference>
<dbReference type="InterPro" id="IPR011004">
    <property type="entry name" value="Trimer_LpxA-like_sf"/>
</dbReference>
<dbReference type="NCBIfam" id="NF041874">
    <property type="entry name" value="EPS_EpsC"/>
    <property type="match status" value="1"/>
</dbReference>
<dbReference type="InterPro" id="IPR042122">
    <property type="entry name" value="Ser_AcTrfase_N_sf"/>
</dbReference>
<protein>
    <submittedName>
        <fullName evidence="5">G894 protein</fullName>
    </submittedName>
</protein>
<gene>
    <name evidence="5" type="primary">g894</name>
    <name evidence="5" type="ORF">VP750_LOCUS779</name>
</gene>
<dbReference type="InterPro" id="IPR010493">
    <property type="entry name" value="Ser_AcTrfase_N"/>
</dbReference>
<dbReference type="SMART" id="SM00971">
    <property type="entry name" value="SATase_N"/>
    <property type="match status" value="1"/>
</dbReference>
<dbReference type="PROSITE" id="PS00101">
    <property type="entry name" value="HEXAPEP_TRANSFERASES"/>
    <property type="match status" value="1"/>
</dbReference>
<dbReference type="PANTHER" id="PTHR42811">
    <property type="entry name" value="SERINE ACETYLTRANSFERASE"/>
    <property type="match status" value="1"/>
</dbReference>
<sequence>MGSRGLASSQHFAAGQERLYVTAAPSTRRHARHPITTKAITAERHWSPPTTNGRTSNLNGNVAWKEQLISRDEDNFTRSKANGKVSVVEEDWVPSTGWSPAPHHLASKRLWERIQQEAREDAAKEPVLASFLHQNIISHASLGKAMAVLLANKLSSRTLLGTQLMQLISDVYRDDPTLLEACEADLQSCVDRDPACEKFSQCMLYFKGFQAIQCHRLNHWLWRNNRRELAVLLQSRLSEILHVDIHPAAKIGRGILMDHATGIVIGETAVVGDNVSLLHQVTLGGSGTGKGVRHPHVGHGVLLGAGVCVLGPIEIGPGSKVGAGSVVVTDLPCHCVAVGVPARIIRQSCVEEPCMNMDLVDDFILDYVI</sequence>
<dbReference type="InterPro" id="IPR045304">
    <property type="entry name" value="LbH_SAT"/>
</dbReference>
<dbReference type="Gene3D" id="1.10.3130.10">
    <property type="entry name" value="serine acetyltransferase, domain 1"/>
    <property type="match status" value="1"/>
</dbReference>
<reference evidence="5 6" key="1">
    <citation type="submission" date="2024-06" db="EMBL/GenBank/DDBJ databases">
        <authorList>
            <person name="Kraege A."/>
            <person name="Thomma B."/>
        </authorList>
    </citation>
    <scope>NUCLEOTIDE SEQUENCE [LARGE SCALE GENOMIC DNA]</scope>
</reference>
<keyword evidence="2" id="KW-0808">Transferase</keyword>
<dbReference type="Pfam" id="PF06426">
    <property type="entry name" value="SATase_N"/>
    <property type="match status" value="1"/>
</dbReference>
<proteinExistence type="predicted"/>
<dbReference type="InterPro" id="IPR053376">
    <property type="entry name" value="Serine_acetyltransferase"/>
</dbReference>
<dbReference type="SUPFAM" id="SSF51161">
    <property type="entry name" value="Trimeric LpxA-like enzymes"/>
    <property type="match status" value="1"/>
</dbReference>
<dbReference type="EMBL" id="CAXHTA020000002">
    <property type="protein sequence ID" value="CAL5219120.1"/>
    <property type="molecule type" value="Genomic_DNA"/>
</dbReference>
<keyword evidence="6" id="KW-1185">Reference proteome</keyword>
<evidence type="ECO:0000256" key="2">
    <source>
        <dbReference type="ARBA" id="ARBA00022679"/>
    </source>
</evidence>
<keyword evidence="3" id="KW-0012">Acyltransferase</keyword>
<evidence type="ECO:0000313" key="5">
    <source>
        <dbReference type="EMBL" id="CAL5219120.1"/>
    </source>
</evidence>
<evidence type="ECO:0000256" key="1">
    <source>
        <dbReference type="ARBA" id="ARBA00022605"/>
    </source>
</evidence>
<dbReference type="Proteomes" id="UP001497392">
    <property type="component" value="Unassembled WGS sequence"/>
</dbReference>
<dbReference type="NCBIfam" id="TIGR01172">
    <property type="entry name" value="cysE"/>
    <property type="match status" value="1"/>
</dbReference>
<evidence type="ECO:0000256" key="3">
    <source>
        <dbReference type="ARBA" id="ARBA00023315"/>
    </source>
</evidence>
<evidence type="ECO:0000313" key="6">
    <source>
        <dbReference type="Proteomes" id="UP001497392"/>
    </source>
</evidence>
<accession>A0ABP1FKI9</accession>
<comment type="caution">
    <text evidence="5">The sequence shown here is derived from an EMBL/GenBank/DDBJ whole genome shotgun (WGS) entry which is preliminary data.</text>
</comment>
<keyword evidence="1" id="KW-0028">Amino-acid biosynthesis</keyword>
<dbReference type="InterPro" id="IPR005881">
    <property type="entry name" value="Ser_O-AcTrfase"/>
</dbReference>
<feature type="domain" description="Serine acetyltransferase N-terminal" evidence="4">
    <location>
        <begin position="110"/>
        <end position="214"/>
    </location>
</feature>
<dbReference type="CDD" id="cd03354">
    <property type="entry name" value="LbH_SAT"/>
    <property type="match status" value="1"/>
</dbReference>
<name>A0ABP1FKI9_9CHLO</name>
<dbReference type="Gene3D" id="2.160.10.10">
    <property type="entry name" value="Hexapeptide repeat proteins"/>
    <property type="match status" value="1"/>
</dbReference>
<organism evidence="5 6">
    <name type="scientific">Coccomyxa viridis</name>
    <dbReference type="NCBI Taxonomy" id="1274662"/>
    <lineage>
        <taxon>Eukaryota</taxon>
        <taxon>Viridiplantae</taxon>
        <taxon>Chlorophyta</taxon>
        <taxon>core chlorophytes</taxon>
        <taxon>Trebouxiophyceae</taxon>
        <taxon>Trebouxiophyceae incertae sedis</taxon>
        <taxon>Coccomyxaceae</taxon>
        <taxon>Coccomyxa</taxon>
    </lineage>
</organism>